<accession>H8FNT0</accession>
<dbReference type="InterPro" id="IPR027417">
    <property type="entry name" value="P-loop_NTPase"/>
</dbReference>
<dbReference type="PANTHER" id="PTHR30050">
    <property type="entry name" value="CHROMOSOMAL REPLICATION INITIATOR PROTEIN DNAA"/>
    <property type="match status" value="1"/>
</dbReference>
<dbReference type="GO" id="GO:0003688">
    <property type="term" value="F:DNA replication origin binding"/>
    <property type="evidence" value="ECO:0007669"/>
    <property type="project" value="TreeGrafter"/>
</dbReference>
<feature type="domain" description="Hda lid" evidence="1">
    <location>
        <begin position="171"/>
        <end position="223"/>
    </location>
</feature>
<dbReference type="AlphaFoldDB" id="H8FNT0"/>
<protein>
    <recommendedName>
        <fullName evidence="1">Hda lid domain-containing protein</fullName>
    </recommendedName>
</protein>
<dbReference type="EMBL" id="CAHP01000009">
    <property type="protein sequence ID" value="CCG40018.1"/>
    <property type="molecule type" value="Genomic_DNA"/>
</dbReference>
<dbReference type="SUPFAM" id="SSF52540">
    <property type="entry name" value="P-loop containing nucleoside triphosphate hydrolases"/>
    <property type="match status" value="1"/>
</dbReference>
<dbReference type="Gene3D" id="1.10.8.60">
    <property type="match status" value="1"/>
</dbReference>
<evidence type="ECO:0000259" key="1">
    <source>
        <dbReference type="Pfam" id="PF22688"/>
    </source>
</evidence>
<dbReference type="Proteomes" id="UP000004169">
    <property type="component" value="Unassembled WGS sequence"/>
</dbReference>
<gene>
    <name evidence="2" type="ORF">PHAMO_170077</name>
</gene>
<dbReference type="STRING" id="1150626.PHAMO_170077"/>
<dbReference type="PANTHER" id="PTHR30050:SF5">
    <property type="entry name" value="DNAA REGULATORY INACTIVATOR HDA"/>
    <property type="match status" value="1"/>
</dbReference>
<keyword evidence="3" id="KW-1185">Reference proteome</keyword>
<organism evidence="2 3">
    <name type="scientific">Magnetospirillum molischianum DSM 120</name>
    <dbReference type="NCBI Taxonomy" id="1150626"/>
    <lineage>
        <taxon>Bacteria</taxon>
        <taxon>Pseudomonadati</taxon>
        <taxon>Pseudomonadota</taxon>
        <taxon>Alphaproteobacteria</taxon>
        <taxon>Rhodospirillales</taxon>
        <taxon>Rhodospirillaceae</taxon>
        <taxon>Magnetospirillum</taxon>
    </lineage>
</organism>
<evidence type="ECO:0000313" key="3">
    <source>
        <dbReference type="Proteomes" id="UP000004169"/>
    </source>
</evidence>
<dbReference type="RefSeq" id="WP_002725939.1">
    <property type="nucleotide sequence ID" value="NZ_CAHP01000009.1"/>
</dbReference>
<proteinExistence type="predicted"/>
<dbReference type="eggNOG" id="COG0593">
    <property type="taxonomic scope" value="Bacteria"/>
</dbReference>
<reference evidence="2 3" key="1">
    <citation type="journal article" date="2012" name="J. Bacteriol.">
        <title>Draft Genome Sequence of the Purple Photosynthetic Bacterium Phaeospirillum molischianum DSM120, a Particularly Versatile Bacterium.</title>
        <authorList>
            <person name="Duquesne K."/>
            <person name="Prima V."/>
            <person name="Ji B."/>
            <person name="Rouy Z."/>
            <person name="Medigue C."/>
            <person name="Talla E."/>
            <person name="Sturgis J.N."/>
        </authorList>
    </citation>
    <scope>NUCLEOTIDE SEQUENCE [LARGE SCALE GENOMIC DNA]</scope>
    <source>
        <strain evidence="3">DSM120</strain>
    </source>
</reference>
<evidence type="ECO:0000313" key="2">
    <source>
        <dbReference type="EMBL" id="CCG40018.1"/>
    </source>
</evidence>
<dbReference type="GO" id="GO:0006270">
    <property type="term" value="P:DNA replication initiation"/>
    <property type="evidence" value="ECO:0007669"/>
    <property type="project" value="TreeGrafter"/>
</dbReference>
<dbReference type="OrthoDB" id="7390113at2"/>
<name>H8FNT0_MAGML</name>
<dbReference type="Pfam" id="PF22688">
    <property type="entry name" value="Hda_lid"/>
    <property type="match status" value="1"/>
</dbReference>
<sequence>MTEAQLPLDLGHRPALSAGDFLVAPCNADAHAWLERWPIWPGAALVLTGPPGSGKTHLVHLFSASSGAVTISAADLTVEAPPHLLAGAGAVAVEDCDQAAAAGQLDEAALFHLINLVRETRGHLLLTGREVAARWPLRLADLISRLRAMPAVAIGGPDDALLASVLVKLFADRQIKVGEEVVSYLLGRMERSFAAAAALVESLDRAALAGQRAVTVPLARAVLDGVTPPTDEEDLA</sequence>
<dbReference type="InterPro" id="IPR055199">
    <property type="entry name" value="Hda_lid"/>
</dbReference>
<dbReference type="Gene3D" id="3.40.50.300">
    <property type="entry name" value="P-loop containing nucleotide triphosphate hydrolases"/>
    <property type="match status" value="1"/>
</dbReference>
<dbReference type="GO" id="GO:0005886">
    <property type="term" value="C:plasma membrane"/>
    <property type="evidence" value="ECO:0007669"/>
    <property type="project" value="TreeGrafter"/>
</dbReference>
<comment type="caution">
    <text evidence="2">The sequence shown here is derived from an EMBL/GenBank/DDBJ whole genome shotgun (WGS) entry which is preliminary data.</text>
</comment>